<keyword evidence="3 10" id="KW-0808">Transferase</keyword>
<evidence type="ECO:0000313" key="13">
    <source>
        <dbReference type="Proteomes" id="UP000824118"/>
    </source>
</evidence>
<dbReference type="Proteomes" id="UP000824118">
    <property type="component" value="Unassembled WGS sequence"/>
</dbReference>
<evidence type="ECO:0000256" key="2">
    <source>
        <dbReference type="ARBA" id="ARBA00022475"/>
    </source>
</evidence>
<keyword evidence="4 10" id="KW-0812">Transmembrane</keyword>
<evidence type="ECO:0000256" key="8">
    <source>
        <dbReference type="ARBA" id="ARBA00022989"/>
    </source>
</evidence>
<comment type="subunit">
    <text evidence="10">Probably a homodimer.</text>
</comment>
<dbReference type="HAMAP" id="MF_01499">
    <property type="entry name" value="DacA"/>
    <property type="match status" value="1"/>
</dbReference>
<sequence length="291" mass="32846">MEFLQEWFSNFFSISRTFEFKDFLDIAVIAFIIYSMFKLVRETRAEQLLKGIIVLLVVYFLSAVFSLNMLNMLLKMFFEFAVILIAIIFQPEIRKALEQIGRSKISRKSLKFIQPAKGDEWRERVKKAIVDVADTSAIFSRTKTGALIVFERETMLSDIAATGTILDASTSVALLGNIFFNKAPLHDGACIIRDGIIHSAGCILPLTKNKDVDVNLGTRHRASLGMSEESDAVVLVVSEETGTISLAINGVLRRDYSRDELIKELETLLIKEDNDKTDFLSLFTKRKGNDK</sequence>
<accession>A0A9D1LYE8</accession>
<keyword evidence="8 10" id="KW-1133">Transmembrane helix</keyword>
<dbReference type="PIRSF" id="PIRSF004793">
    <property type="entry name" value="UCP004793"/>
    <property type="match status" value="1"/>
</dbReference>
<keyword evidence="6 10" id="KW-0547">Nucleotide-binding</keyword>
<evidence type="ECO:0000256" key="4">
    <source>
        <dbReference type="ARBA" id="ARBA00022692"/>
    </source>
</evidence>
<dbReference type="InterPro" id="IPR014046">
    <property type="entry name" value="C-di-AMP_synthase"/>
</dbReference>
<dbReference type="PROSITE" id="PS51794">
    <property type="entry name" value="DAC"/>
    <property type="match status" value="1"/>
</dbReference>
<dbReference type="EC" id="2.7.7.85" evidence="10"/>
<reference evidence="12" key="1">
    <citation type="submission" date="2020-10" db="EMBL/GenBank/DDBJ databases">
        <authorList>
            <person name="Gilroy R."/>
        </authorList>
    </citation>
    <scope>NUCLEOTIDE SEQUENCE</scope>
    <source>
        <strain evidence="12">ChiGjej1B1-1684</strain>
    </source>
</reference>
<dbReference type="NCBIfam" id="TIGR00159">
    <property type="entry name" value="diadenylate cyclase CdaA"/>
    <property type="match status" value="1"/>
</dbReference>
<dbReference type="SUPFAM" id="SSF143597">
    <property type="entry name" value="YojJ-like"/>
    <property type="match status" value="1"/>
</dbReference>
<evidence type="ECO:0000256" key="6">
    <source>
        <dbReference type="ARBA" id="ARBA00022741"/>
    </source>
</evidence>
<dbReference type="GO" id="GO:0004016">
    <property type="term" value="F:adenylate cyclase activity"/>
    <property type="evidence" value="ECO:0007669"/>
    <property type="project" value="UniProtKB-UniRule"/>
</dbReference>
<proteinExistence type="inferred from homology"/>
<dbReference type="GO" id="GO:0005524">
    <property type="term" value="F:ATP binding"/>
    <property type="evidence" value="ECO:0007669"/>
    <property type="project" value="UniProtKB-UniRule"/>
</dbReference>
<dbReference type="PANTHER" id="PTHR34185:SF1">
    <property type="entry name" value="DIADENYLATE CYCLASE"/>
    <property type="match status" value="1"/>
</dbReference>
<dbReference type="Pfam" id="PF02457">
    <property type="entry name" value="DAC"/>
    <property type="match status" value="1"/>
</dbReference>
<comment type="caution">
    <text evidence="10">Lacks conserved residue(s) required for the propagation of feature annotation.</text>
</comment>
<keyword evidence="5 10" id="KW-0548">Nucleotidyltransferase</keyword>
<dbReference type="PANTHER" id="PTHR34185">
    <property type="entry name" value="DIADENYLATE CYCLASE"/>
    <property type="match status" value="1"/>
</dbReference>
<organism evidence="12 13">
    <name type="scientific">Candidatus Limousia pullorum</name>
    <dbReference type="NCBI Taxonomy" id="2840860"/>
    <lineage>
        <taxon>Bacteria</taxon>
        <taxon>Bacillati</taxon>
        <taxon>Bacillota</taxon>
        <taxon>Clostridia</taxon>
        <taxon>Eubacteriales</taxon>
        <taxon>Oscillospiraceae</taxon>
        <taxon>Oscillospiraceae incertae sedis</taxon>
        <taxon>Candidatus Limousia</taxon>
    </lineage>
</organism>
<dbReference type="InterPro" id="IPR050338">
    <property type="entry name" value="DisA"/>
</dbReference>
<evidence type="ECO:0000256" key="10">
    <source>
        <dbReference type="HAMAP-Rule" id="MF_01499"/>
    </source>
</evidence>
<evidence type="ECO:0000313" key="12">
    <source>
        <dbReference type="EMBL" id="HIU50485.1"/>
    </source>
</evidence>
<dbReference type="EMBL" id="DVNG01000085">
    <property type="protein sequence ID" value="HIU50485.1"/>
    <property type="molecule type" value="Genomic_DNA"/>
</dbReference>
<dbReference type="AlphaFoldDB" id="A0A9D1LYE8"/>
<evidence type="ECO:0000256" key="7">
    <source>
        <dbReference type="ARBA" id="ARBA00022840"/>
    </source>
</evidence>
<dbReference type="InterPro" id="IPR045585">
    <property type="entry name" value="CdaA_N"/>
</dbReference>
<evidence type="ECO:0000259" key="11">
    <source>
        <dbReference type="PROSITE" id="PS51794"/>
    </source>
</evidence>
<gene>
    <name evidence="10" type="primary">dacA</name>
    <name evidence="12" type="ORF">IAD22_05680</name>
</gene>
<feature type="domain" description="DAC" evidence="11">
    <location>
        <begin position="90"/>
        <end position="258"/>
    </location>
</feature>
<dbReference type="Pfam" id="PF19293">
    <property type="entry name" value="CdaA_N"/>
    <property type="match status" value="1"/>
</dbReference>
<dbReference type="GO" id="GO:0106408">
    <property type="term" value="F:diadenylate cyclase activity"/>
    <property type="evidence" value="ECO:0007669"/>
    <property type="project" value="UniProtKB-EC"/>
</dbReference>
<keyword evidence="9 10" id="KW-0472">Membrane</keyword>
<evidence type="ECO:0000256" key="1">
    <source>
        <dbReference type="ARBA" id="ARBA00000877"/>
    </source>
</evidence>
<dbReference type="InterPro" id="IPR034701">
    <property type="entry name" value="CdaA"/>
</dbReference>
<evidence type="ECO:0000256" key="9">
    <source>
        <dbReference type="ARBA" id="ARBA00023136"/>
    </source>
</evidence>
<evidence type="ECO:0000256" key="5">
    <source>
        <dbReference type="ARBA" id="ARBA00022695"/>
    </source>
</evidence>
<protein>
    <recommendedName>
        <fullName evidence="10">Diadenylate cyclase</fullName>
        <shortName evidence="10">DAC</shortName>
        <ecNumber evidence="10">2.7.7.85</ecNumber>
    </recommendedName>
    <alternativeName>
        <fullName evidence="10">Cyclic-di-AMP synthase</fullName>
        <shortName evidence="10">c-di-AMP synthase</shortName>
    </alternativeName>
</protein>
<comment type="function">
    <text evidence="10">Catalyzes the condensation of 2 ATP molecules into cyclic di-AMP (c-di-AMP), a second messenger used to regulate differing processes in different bacteria.</text>
</comment>
<feature type="transmembrane region" description="Helical" evidence="10">
    <location>
        <begin position="52"/>
        <end position="70"/>
    </location>
</feature>
<dbReference type="Gene3D" id="3.40.1700.10">
    <property type="entry name" value="DNA integrity scanning protein, DisA, N-terminal domain"/>
    <property type="match status" value="1"/>
</dbReference>
<keyword evidence="2 10" id="KW-1003">Cell membrane</keyword>
<comment type="similarity">
    <text evidence="10">Belongs to the adenylate cyclase family. DacA/CdaA subfamily.</text>
</comment>
<name>A0A9D1LYE8_9FIRM</name>
<keyword evidence="7 10" id="KW-0067">ATP-binding</keyword>
<dbReference type="InterPro" id="IPR036888">
    <property type="entry name" value="DNA_integrity_DisA_N_sf"/>
</dbReference>
<evidence type="ECO:0000256" key="3">
    <source>
        <dbReference type="ARBA" id="ARBA00022679"/>
    </source>
</evidence>
<feature type="transmembrane region" description="Helical" evidence="10">
    <location>
        <begin position="20"/>
        <end position="40"/>
    </location>
</feature>
<dbReference type="InterPro" id="IPR003390">
    <property type="entry name" value="DNA_integrity_scan_DisA_N"/>
</dbReference>
<reference evidence="12" key="2">
    <citation type="journal article" date="2021" name="PeerJ">
        <title>Extensive microbial diversity within the chicken gut microbiome revealed by metagenomics and culture.</title>
        <authorList>
            <person name="Gilroy R."/>
            <person name="Ravi A."/>
            <person name="Getino M."/>
            <person name="Pursley I."/>
            <person name="Horton D.L."/>
            <person name="Alikhan N.F."/>
            <person name="Baker D."/>
            <person name="Gharbi K."/>
            <person name="Hall N."/>
            <person name="Watson M."/>
            <person name="Adriaenssens E.M."/>
            <person name="Foster-Nyarko E."/>
            <person name="Jarju S."/>
            <person name="Secka A."/>
            <person name="Antonio M."/>
            <person name="Oren A."/>
            <person name="Chaudhuri R.R."/>
            <person name="La Ragione R."/>
            <person name="Hildebrand F."/>
            <person name="Pallen M.J."/>
        </authorList>
    </citation>
    <scope>NUCLEOTIDE SEQUENCE</scope>
    <source>
        <strain evidence="12">ChiGjej1B1-1684</strain>
    </source>
</reference>
<dbReference type="GO" id="GO:0006171">
    <property type="term" value="P:cAMP biosynthetic process"/>
    <property type="evidence" value="ECO:0007669"/>
    <property type="project" value="InterPro"/>
</dbReference>
<comment type="catalytic activity">
    <reaction evidence="1 10">
        <text>2 ATP = 3',3'-c-di-AMP + 2 diphosphate</text>
        <dbReference type="Rhea" id="RHEA:35655"/>
        <dbReference type="ChEBI" id="CHEBI:30616"/>
        <dbReference type="ChEBI" id="CHEBI:33019"/>
        <dbReference type="ChEBI" id="CHEBI:71500"/>
        <dbReference type="EC" id="2.7.7.85"/>
    </reaction>
</comment>
<comment type="caution">
    <text evidence="12">The sequence shown here is derived from an EMBL/GenBank/DDBJ whole genome shotgun (WGS) entry which is preliminary data.</text>
</comment>